<dbReference type="RefSeq" id="WP_124296187.1">
    <property type="nucleotide sequence ID" value="NZ_BDES01000067.1"/>
</dbReference>
<organism evidence="1 2">
    <name type="scientific">Acetobacter pasteurianus NBRC 3188</name>
    <dbReference type="NCBI Taxonomy" id="1226663"/>
    <lineage>
        <taxon>Bacteria</taxon>
        <taxon>Pseudomonadati</taxon>
        <taxon>Pseudomonadota</taxon>
        <taxon>Alphaproteobacteria</taxon>
        <taxon>Acetobacterales</taxon>
        <taxon>Acetobacteraceae</taxon>
        <taxon>Acetobacter</taxon>
    </lineage>
</organism>
<sequence length="159" mass="17594">MAREFTEQGFLDYLASTPVRLEAQLRTAMKYQASHLRKEAREEVGHYQEAAGPFPAWSPLADSTMDDRIRKGFTPDDPGLRTGAMRDSYKASVEGNKIILGSASDEALWFEEGTIRQPPRPVIGPAIFRNTETITKHLAESVSAVMAGHTITPESDVDD</sequence>
<evidence type="ECO:0000313" key="2">
    <source>
        <dbReference type="Proteomes" id="UP000287300"/>
    </source>
</evidence>
<protein>
    <submittedName>
        <fullName evidence="1">Uncharacterized protein</fullName>
    </submittedName>
</protein>
<comment type="caution">
    <text evidence="1">The sequence shown here is derived from an EMBL/GenBank/DDBJ whole genome shotgun (WGS) entry which is preliminary data.</text>
</comment>
<accession>A0A401WWL6</accession>
<dbReference type="EMBL" id="BDES01000067">
    <property type="protein sequence ID" value="GCD53718.1"/>
    <property type="molecule type" value="Genomic_DNA"/>
</dbReference>
<evidence type="ECO:0000313" key="1">
    <source>
        <dbReference type="EMBL" id="GCD53718.1"/>
    </source>
</evidence>
<name>A0A401WWL6_ACEPA</name>
<proteinExistence type="predicted"/>
<gene>
    <name evidence="1" type="ORF">NBRC3188_2415</name>
</gene>
<dbReference type="Proteomes" id="UP000287300">
    <property type="component" value="Unassembled WGS sequence"/>
</dbReference>
<reference evidence="1 2" key="1">
    <citation type="submission" date="2016-06" db="EMBL/GenBank/DDBJ databases">
        <title>Acetobacter pasteurianus NBRC 3188 whole genome sequencing project.</title>
        <authorList>
            <person name="Matsutani M."/>
            <person name="Shiwa Y."/>
            <person name="Okamoto-Kainuma A."/>
            <person name="Ishikawa M."/>
            <person name="Koizumi Y."/>
            <person name="Yoshikawa H."/>
            <person name="Yakushi T."/>
            <person name="Matsushita K."/>
        </authorList>
    </citation>
    <scope>NUCLEOTIDE SEQUENCE [LARGE SCALE GENOMIC DNA]</scope>
    <source>
        <strain evidence="1 2">NBRC 3188</strain>
    </source>
</reference>
<dbReference type="AlphaFoldDB" id="A0A401WWL6"/>